<dbReference type="AlphaFoldDB" id="A0A6C0EGK4"/>
<sequence>MHFANDGVLSNKPKIIVMEIGKRDQKIDFMQNLLKQRKEQMYQHYRMCKGCIQQDIATPSVKEDKPNIEQPKCENMNSELMEIVKNYKTYYNEQLHKKEEQLMNMKNINSHLDNLLNNKELSHENINKIQHEQKDMMEQLNNLDEEINDLTKKID</sequence>
<organism evidence="2">
    <name type="scientific">viral metagenome</name>
    <dbReference type="NCBI Taxonomy" id="1070528"/>
    <lineage>
        <taxon>unclassified sequences</taxon>
        <taxon>metagenomes</taxon>
        <taxon>organismal metagenomes</taxon>
    </lineage>
</organism>
<keyword evidence="1" id="KW-0175">Coiled coil</keyword>
<evidence type="ECO:0000256" key="1">
    <source>
        <dbReference type="SAM" id="Coils"/>
    </source>
</evidence>
<name>A0A6C0EGK4_9ZZZZ</name>
<protein>
    <submittedName>
        <fullName evidence="2">Uncharacterized protein</fullName>
    </submittedName>
</protein>
<dbReference type="EMBL" id="MN738854">
    <property type="protein sequence ID" value="QHT28316.1"/>
    <property type="molecule type" value="Genomic_DNA"/>
</dbReference>
<evidence type="ECO:0000313" key="2">
    <source>
        <dbReference type="EMBL" id="QHT28316.1"/>
    </source>
</evidence>
<reference evidence="2" key="1">
    <citation type="journal article" date="2020" name="Nature">
        <title>Giant virus diversity and host interactions through global metagenomics.</title>
        <authorList>
            <person name="Schulz F."/>
            <person name="Roux S."/>
            <person name="Paez-Espino D."/>
            <person name="Jungbluth S."/>
            <person name="Walsh D.A."/>
            <person name="Denef V.J."/>
            <person name="McMahon K.D."/>
            <person name="Konstantinidis K.T."/>
            <person name="Eloe-Fadrosh E.A."/>
            <person name="Kyrpides N.C."/>
            <person name="Woyke T."/>
        </authorList>
    </citation>
    <scope>NUCLEOTIDE SEQUENCE</scope>
    <source>
        <strain evidence="2">GVMAG-M-3300001348-25</strain>
    </source>
</reference>
<accession>A0A6C0EGK4</accession>
<feature type="coiled-coil region" evidence="1">
    <location>
        <begin position="98"/>
        <end position="153"/>
    </location>
</feature>
<proteinExistence type="predicted"/>